<dbReference type="InterPro" id="IPR004398">
    <property type="entry name" value="RNA_MeTrfase_RsmD"/>
</dbReference>
<dbReference type="EMBL" id="VBRA02000001">
    <property type="protein sequence ID" value="MBP3059177.1"/>
    <property type="molecule type" value="Genomic_DNA"/>
</dbReference>
<sequence length="68" mass="7576">MLRIISGKYKGFNLNLVPSYKTKSTSHLVRKALFDTIGNSIQGNVVLDLFAGTGSYGFEGREMMPNYQ</sequence>
<evidence type="ECO:0000256" key="2">
    <source>
        <dbReference type="ARBA" id="ARBA00022679"/>
    </source>
</evidence>
<dbReference type="PANTHER" id="PTHR43542:SF1">
    <property type="entry name" value="METHYLTRANSFERASE"/>
    <property type="match status" value="1"/>
</dbReference>
<name>A0ABS5BHW2_9MOLU</name>
<dbReference type="Gene3D" id="3.40.50.150">
    <property type="entry name" value="Vaccinia Virus protein VP39"/>
    <property type="match status" value="1"/>
</dbReference>
<dbReference type="PANTHER" id="PTHR43542">
    <property type="entry name" value="METHYLTRANSFERASE"/>
    <property type="match status" value="1"/>
</dbReference>
<protein>
    <submittedName>
        <fullName evidence="3">Uncharacterized protein</fullName>
    </submittedName>
</protein>
<evidence type="ECO:0000313" key="4">
    <source>
        <dbReference type="Proteomes" id="UP001192346"/>
    </source>
</evidence>
<dbReference type="InterPro" id="IPR029063">
    <property type="entry name" value="SAM-dependent_MTases_sf"/>
</dbReference>
<gene>
    <name evidence="3" type="ORF">FEF22_000020</name>
</gene>
<dbReference type="Proteomes" id="UP001192346">
    <property type="component" value="Unassembled WGS sequence"/>
</dbReference>
<evidence type="ECO:0000256" key="1">
    <source>
        <dbReference type="ARBA" id="ARBA00022603"/>
    </source>
</evidence>
<proteinExistence type="predicted"/>
<reference evidence="3" key="1">
    <citation type="submission" date="2019-10" db="EMBL/GenBank/DDBJ databases">
        <title>Whole Genome Sequencing and Characterization of Texas Phoenix Palm Decline Phytoplasma Belongs to Lethal Yellowing (16SrIV) Group.</title>
        <authorList>
            <person name="Bao M."/>
        </authorList>
    </citation>
    <scope>NUCLEOTIDE SEQUENCE [LARGE SCALE GENOMIC DNA]</scope>
    <source>
        <strain evidence="3">ACPD</strain>
    </source>
</reference>
<organism evidence="3 4">
    <name type="scientific">Texas Phoenix palm phytoplasma</name>
    <dbReference type="NCBI Taxonomy" id="176709"/>
    <lineage>
        <taxon>Bacteria</taxon>
        <taxon>Bacillati</taxon>
        <taxon>Mycoplasmatota</taxon>
        <taxon>Mollicutes</taxon>
        <taxon>Acholeplasmatales</taxon>
        <taxon>Acholeplasmataceae</taxon>
        <taxon>Candidatus Phytoplasma</taxon>
        <taxon>16SrIV (Coconut lethal yellows group)</taxon>
    </lineage>
</organism>
<keyword evidence="4" id="KW-1185">Reference proteome</keyword>
<accession>A0ABS5BHW2</accession>
<keyword evidence="2" id="KW-0808">Transferase</keyword>
<comment type="caution">
    <text evidence="3">The sequence shown here is derived from an EMBL/GenBank/DDBJ whole genome shotgun (WGS) entry which is preliminary data.</text>
</comment>
<evidence type="ECO:0000313" key="3">
    <source>
        <dbReference type="EMBL" id="MBP3059177.1"/>
    </source>
</evidence>
<keyword evidence="1" id="KW-0489">Methyltransferase</keyword>
<dbReference type="Pfam" id="PF03602">
    <property type="entry name" value="Cons_hypoth95"/>
    <property type="match status" value="1"/>
</dbReference>
<dbReference type="SUPFAM" id="SSF53335">
    <property type="entry name" value="S-adenosyl-L-methionine-dependent methyltransferases"/>
    <property type="match status" value="1"/>
</dbReference>